<keyword evidence="2" id="KW-1185">Reference proteome</keyword>
<sequence length="75" mass="8190">MLGNSGVMAGCSDRFGIISISTWQTGDFDGKEIDLSPGHGDEALQSVGTESWPRHVLRQQPRDLSALFQKLHSGY</sequence>
<dbReference type="EMBL" id="JABWDY010044333">
    <property type="protein sequence ID" value="KAF5175214.1"/>
    <property type="molecule type" value="Genomic_DNA"/>
</dbReference>
<dbReference type="Proteomes" id="UP000554482">
    <property type="component" value="Unassembled WGS sequence"/>
</dbReference>
<comment type="caution">
    <text evidence="1">The sequence shown here is derived from an EMBL/GenBank/DDBJ whole genome shotgun (WGS) entry which is preliminary data.</text>
</comment>
<protein>
    <submittedName>
        <fullName evidence="1">Nuclear pore complex protein</fullName>
    </submittedName>
</protein>
<organism evidence="1 2">
    <name type="scientific">Thalictrum thalictroides</name>
    <name type="common">Rue-anemone</name>
    <name type="synonym">Anemone thalictroides</name>
    <dbReference type="NCBI Taxonomy" id="46969"/>
    <lineage>
        <taxon>Eukaryota</taxon>
        <taxon>Viridiplantae</taxon>
        <taxon>Streptophyta</taxon>
        <taxon>Embryophyta</taxon>
        <taxon>Tracheophyta</taxon>
        <taxon>Spermatophyta</taxon>
        <taxon>Magnoliopsida</taxon>
        <taxon>Ranunculales</taxon>
        <taxon>Ranunculaceae</taxon>
        <taxon>Thalictroideae</taxon>
        <taxon>Thalictrum</taxon>
    </lineage>
</organism>
<proteinExistence type="predicted"/>
<accession>A0A7J6URK4</accession>
<name>A0A7J6URK4_THATH</name>
<reference evidence="1 2" key="1">
    <citation type="submission" date="2020-06" db="EMBL/GenBank/DDBJ databases">
        <title>Transcriptomic and genomic resources for Thalictrum thalictroides and T. hernandezii: Facilitating candidate gene discovery in an emerging model plant lineage.</title>
        <authorList>
            <person name="Arias T."/>
            <person name="Riano-Pachon D.M."/>
            <person name="Di Stilio V.S."/>
        </authorList>
    </citation>
    <scope>NUCLEOTIDE SEQUENCE [LARGE SCALE GENOMIC DNA]</scope>
    <source>
        <strain evidence="2">cv. WT478/WT964</strain>
        <tissue evidence="1">Leaves</tissue>
    </source>
</reference>
<evidence type="ECO:0000313" key="1">
    <source>
        <dbReference type="EMBL" id="KAF5175214.1"/>
    </source>
</evidence>
<gene>
    <name evidence="1" type="ORF">FRX31_035199</name>
</gene>
<dbReference type="AlphaFoldDB" id="A0A7J6URK4"/>
<evidence type="ECO:0000313" key="2">
    <source>
        <dbReference type="Proteomes" id="UP000554482"/>
    </source>
</evidence>
<dbReference type="OrthoDB" id="3098at2759"/>